<accession>A0AAD6L4L5</accession>
<dbReference type="EMBL" id="JAPFFJ010000001">
    <property type="protein sequence ID" value="KAJ6435033.1"/>
    <property type="molecule type" value="Genomic_DNA"/>
</dbReference>
<evidence type="ECO:0000256" key="4">
    <source>
        <dbReference type="ARBA" id="ARBA00022989"/>
    </source>
</evidence>
<dbReference type="SUPFAM" id="SSF144091">
    <property type="entry name" value="Rhomboid-like"/>
    <property type="match status" value="1"/>
</dbReference>
<keyword evidence="5 6" id="KW-0472">Membrane</keyword>
<feature type="domain" description="Peptidase S54 rhomboid" evidence="7">
    <location>
        <begin position="182"/>
        <end position="285"/>
    </location>
</feature>
<gene>
    <name evidence="8" type="ORF">OIU84_000300</name>
</gene>
<comment type="caution">
    <text evidence="8">The sequence shown here is derived from an EMBL/GenBank/DDBJ whole genome shotgun (WGS) entry which is preliminary data.</text>
</comment>
<dbReference type="Proteomes" id="UP001162972">
    <property type="component" value="Chromosome 18"/>
</dbReference>
<feature type="transmembrane region" description="Helical" evidence="6">
    <location>
        <begin position="202"/>
        <end position="222"/>
    </location>
</feature>
<evidence type="ECO:0000259" key="7">
    <source>
        <dbReference type="Pfam" id="PF01694"/>
    </source>
</evidence>
<evidence type="ECO:0000313" key="8">
    <source>
        <dbReference type="EMBL" id="KAJ6435033.1"/>
    </source>
</evidence>
<evidence type="ECO:0000256" key="1">
    <source>
        <dbReference type="ARBA" id="ARBA00004141"/>
    </source>
</evidence>
<dbReference type="AlphaFoldDB" id="A0AAD6L4L5"/>
<sequence length="305" mass="33825">MSEVLLIIKKKQETEIPSKTQNNGAVSVPSPAKKLSTLKPCCYSFALSPIASHHPFPSSLTVPPRRFSHPKLAVPTNSPYVLRSFPAAPSRFVCKSNGSDMTRQLELGKPEERRKPEKRVNGIFWIILINLGLFVADHIFQVRSIKSLYLYHNWPAWYQFVTATFCHASWEHLSSNLFFLYIFGVGANLVSWLVLPRNAVSIGASGAVFGLFAISVLVKITWDWRKILEALILGQFVIEKVMEAAQASAAMTGPFRGGYPVQTVNHIAHLSGALVGVVLVWLVSRIPSPPDHEGPTLQGKSDKIR</sequence>
<dbReference type="GO" id="GO:0016020">
    <property type="term" value="C:membrane"/>
    <property type="evidence" value="ECO:0007669"/>
    <property type="project" value="UniProtKB-SubCell"/>
</dbReference>
<feature type="transmembrane region" description="Helical" evidence="6">
    <location>
        <begin position="122"/>
        <end position="140"/>
    </location>
</feature>
<evidence type="ECO:0000256" key="5">
    <source>
        <dbReference type="ARBA" id="ARBA00023136"/>
    </source>
</evidence>
<keyword evidence="9" id="KW-1185">Reference proteome</keyword>
<keyword evidence="4 6" id="KW-1133">Transmembrane helix</keyword>
<dbReference type="InterPro" id="IPR022764">
    <property type="entry name" value="Peptidase_S54_rhomboid_dom"/>
</dbReference>
<dbReference type="InterPro" id="IPR035952">
    <property type="entry name" value="Rhomboid-like_sf"/>
</dbReference>
<dbReference type="PANTHER" id="PTHR43066:SF5">
    <property type="entry name" value="RHOMBOID-LIKE PROTEIN 11, CHLOROPLASTIC-RELATED"/>
    <property type="match status" value="1"/>
</dbReference>
<organism evidence="8 9">
    <name type="scientific">Salix udensis</name>
    <dbReference type="NCBI Taxonomy" id="889485"/>
    <lineage>
        <taxon>Eukaryota</taxon>
        <taxon>Viridiplantae</taxon>
        <taxon>Streptophyta</taxon>
        <taxon>Embryophyta</taxon>
        <taxon>Tracheophyta</taxon>
        <taxon>Spermatophyta</taxon>
        <taxon>Magnoliopsida</taxon>
        <taxon>eudicotyledons</taxon>
        <taxon>Gunneridae</taxon>
        <taxon>Pentapetalae</taxon>
        <taxon>rosids</taxon>
        <taxon>fabids</taxon>
        <taxon>Malpighiales</taxon>
        <taxon>Salicaceae</taxon>
        <taxon>Saliceae</taxon>
        <taxon>Salix</taxon>
    </lineage>
</organism>
<evidence type="ECO:0000313" key="9">
    <source>
        <dbReference type="Proteomes" id="UP001162972"/>
    </source>
</evidence>
<dbReference type="Gene3D" id="1.20.1540.10">
    <property type="entry name" value="Rhomboid-like"/>
    <property type="match status" value="2"/>
</dbReference>
<dbReference type="PANTHER" id="PTHR43066">
    <property type="entry name" value="RHOMBOID-RELATED PROTEIN"/>
    <property type="match status" value="1"/>
</dbReference>
<dbReference type="GO" id="GO:0004252">
    <property type="term" value="F:serine-type endopeptidase activity"/>
    <property type="evidence" value="ECO:0007669"/>
    <property type="project" value="InterPro"/>
</dbReference>
<dbReference type="Pfam" id="PF01694">
    <property type="entry name" value="Rhomboid"/>
    <property type="match status" value="1"/>
</dbReference>
<keyword evidence="3 6" id="KW-0812">Transmembrane</keyword>
<comment type="similarity">
    <text evidence="2">Belongs to the peptidase S54 family.</text>
</comment>
<name>A0AAD6L4L5_9ROSI</name>
<protein>
    <recommendedName>
        <fullName evidence="7">Peptidase S54 rhomboid domain-containing protein</fullName>
    </recommendedName>
</protein>
<evidence type="ECO:0000256" key="3">
    <source>
        <dbReference type="ARBA" id="ARBA00022692"/>
    </source>
</evidence>
<proteinExistence type="inferred from homology"/>
<reference evidence="8 9" key="1">
    <citation type="journal article" date="2023" name="Int. J. Mol. Sci.">
        <title>De Novo Assembly and Annotation of 11 Diverse Shrub Willow (Salix) Genomes Reveals Novel Gene Organization in Sex-Linked Regions.</title>
        <authorList>
            <person name="Hyden B."/>
            <person name="Feng K."/>
            <person name="Yates T.B."/>
            <person name="Jawdy S."/>
            <person name="Cereghino C."/>
            <person name="Smart L.B."/>
            <person name="Muchero W."/>
        </authorList>
    </citation>
    <scope>NUCLEOTIDE SEQUENCE [LARGE SCALE GENOMIC DNA]</scope>
    <source>
        <tissue evidence="8">Shoot tip</tissue>
    </source>
</reference>
<feature type="transmembrane region" description="Helical" evidence="6">
    <location>
        <begin position="178"/>
        <end position="195"/>
    </location>
</feature>
<evidence type="ECO:0000256" key="2">
    <source>
        <dbReference type="ARBA" id="ARBA00009045"/>
    </source>
</evidence>
<comment type="subcellular location">
    <subcellularLocation>
        <location evidence="1">Membrane</location>
        <topology evidence="1">Multi-pass membrane protein</topology>
    </subcellularLocation>
</comment>
<evidence type="ECO:0000256" key="6">
    <source>
        <dbReference type="SAM" id="Phobius"/>
    </source>
</evidence>